<name>F2J4R9_POLGS</name>
<dbReference type="STRING" id="991905.SL003B_0578"/>
<feature type="transmembrane region" description="Helical" evidence="1">
    <location>
        <begin position="219"/>
        <end position="237"/>
    </location>
</feature>
<feature type="transmembrane region" description="Helical" evidence="1">
    <location>
        <begin position="301"/>
        <end position="320"/>
    </location>
</feature>
<dbReference type="PATRIC" id="fig|991905.3.peg.592"/>
<feature type="transmembrane region" description="Helical" evidence="1">
    <location>
        <begin position="361"/>
        <end position="386"/>
    </location>
</feature>
<keyword evidence="1" id="KW-0472">Membrane</keyword>
<dbReference type="EMBL" id="CP002568">
    <property type="protein sequence ID" value="ADZ69011.1"/>
    <property type="molecule type" value="Genomic_DNA"/>
</dbReference>
<protein>
    <submittedName>
        <fullName evidence="2">NnrS family protein</fullName>
    </submittedName>
</protein>
<dbReference type="RefSeq" id="WP_013651335.1">
    <property type="nucleotide sequence ID" value="NC_015259.1"/>
</dbReference>
<dbReference type="Pfam" id="PF05940">
    <property type="entry name" value="NnrS"/>
    <property type="match status" value="1"/>
</dbReference>
<feature type="transmembrane region" description="Helical" evidence="1">
    <location>
        <begin position="57"/>
        <end position="78"/>
    </location>
</feature>
<feature type="transmembrane region" description="Helical" evidence="1">
    <location>
        <begin position="12"/>
        <end position="37"/>
    </location>
</feature>
<keyword evidence="1" id="KW-1133">Transmembrane helix</keyword>
<proteinExistence type="predicted"/>
<keyword evidence="3" id="KW-1185">Reference proteome</keyword>
<accession>F2J4R9</accession>
<dbReference type="HOGENOM" id="CLU_041785_2_0_5"/>
<feature type="transmembrane region" description="Helical" evidence="1">
    <location>
        <begin position="175"/>
        <end position="199"/>
    </location>
</feature>
<feature type="transmembrane region" description="Helical" evidence="1">
    <location>
        <begin position="145"/>
        <end position="163"/>
    </location>
</feature>
<evidence type="ECO:0000313" key="3">
    <source>
        <dbReference type="Proteomes" id="UP000008130"/>
    </source>
</evidence>
<evidence type="ECO:0000256" key="1">
    <source>
        <dbReference type="SAM" id="Phobius"/>
    </source>
</evidence>
<dbReference type="InterPro" id="IPR010266">
    <property type="entry name" value="NnrS"/>
</dbReference>
<dbReference type="OrthoDB" id="9770040at2"/>
<reference evidence="2 3" key="1">
    <citation type="journal article" date="2011" name="J. Bacteriol.">
        <title>Complete genome sequence of Polymorphum gilvum SL003B-26A1T, a crude oil-degrading bacterium from oil-polluted saline soil.</title>
        <authorList>
            <person name="Li S.G."/>
            <person name="Tang Y.Q."/>
            <person name="Nie Y."/>
            <person name="Cai M."/>
            <person name="Wu X.L."/>
        </authorList>
    </citation>
    <scope>NUCLEOTIDE SEQUENCE [LARGE SCALE GENOMIC DNA]</scope>
    <source>
        <strain evidence="3">LMG 25793 / CGMCC 1.9160 / SL003B-26A1</strain>
    </source>
</reference>
<keyword evidence="1" id="KW-0812">Transmembrane</keyword>
<evidence type="ECO:0000313" key="2">
    <source>
        <dbReference type="EMBL" id="ADZ69011.1"/>
    </source>
</evidence>
<feature type="transmembrane region" description="Helical" evidence="1">
    <location>
        <begin position="243"/>
        <end position="260"/>
    </location>
</feature>
<sequence length="400" mass="41702">MMAPFKRLFGEGFRVFFLAAGLYGVFAVLVWTGWLGIHAAGGTLRAVPFAMAPHLWHAHEMVFGFPAAALGGFFLTAVPNWTGARAVRHLFIATAAGLWLAGRLAIWYSGALAPAVVAAVDLAFLPVLGAKIATQLLRSPKPQNLMFLALLALIWTGNLLVHLEWTGLAADTLDAGLRVGLAGTCAMIAVLGGRVTPAFTRNAMVRSGRENGLPVSRKGVEIVGVASAIILPIAYLAGLADSVIGALALVAGLAQLVRLAGWRPAWTARQPILWSLHIAFALLGLGYLLTGLAAFGVGSAVGALHVLGIGSVGGMTLAVMSRASLGHSGRALVAPVPVAVAYALVPLATGLRWLASEISGAWYWPGVFGSGLLWTLAFALFTAALWPAFWRPRVSGVAAN</sequence>
<feature type="transmembrane region" description="Helical" evidence="1">
    <location>
        <begin position="90"/>
        <end position="109"/>
    </location>
</feature>
<feature type="transmembrane region" description="Helical" evidence="1">
    <location>
        <begin position="332"/>
        <end position="355"/>
    </location>
</feature>
<dbReference type="KEGG" id="pgv:SL003B_0578"/>
<feature type="transmembrane region" description="Helical" evidence="1">
    <location>
        <begin position="272"/>
        <end position="295"/>
    </location>
</feature>
<dbReference type="AlphaFoldDB" id="F2J4R9"/>
<gene>
    <name evidence="2" type="ordered locus">SL003B_0578</name>
</gene>
<dbReference type="eggNOG" id="COG3213">
    <property type="taxonomic scope" value="Bacteria"/>
</dbReference>
<feature type="transmembrane region" description="Helical" evidence="1">
    <location>
        <begin position="115"/>
        <end position="133"/>
    </location>
</feature>
<organism evidence="2 3">
    <name type="scientific">Polymorphum gilvum (strain LMG 25793 / CGMCC 1.9160 / SL003B-26A1)</name>
    <dbReference type="NCBI Taxonomy" id="991905"/>
    <lineage>
        <taxon>Bacteria</taxon>
        <taxon>Pseudomonadati</taxon>
        <taxon>Pseudomonadota</taxon>
        <taxon>Alphaproteobacteria</taxon>
        <taxon>Rhodobacterales</taxon>
        <taxon>Paracoccaceae</taxon>
        <taxon>Polymorphum</taxon>
    </lineage>
</organism>
<dbReference type="Proteomes" id="UP000008130">
    <property type="component" value="Chromosome"/>
</dbReference>